<keyword evidence="2" id="KW-1185">Reference proteome</keyword>
<gene>
    <name evidence="1" type="ORF">C8E89_102191</name>
</gene>
<organism evidence="1 2">
    <name type="scientific">Mycolicibacterium moriokaense</name>
    <dbReference type="NCBI Taxonomy" id="39691"/>
    <lineage>
        <taxon>Bacteria</taxon>
        <taxon>Bacillati</taxon>
        <taxon>Actinomycetota</taxon>
        <taxon>Actinomycetes</taxon>
        <taxon>Mycobacteriales</taxon>
        <taxon>Mycobacteriaceae</taxon>
        <taxon>Mycolicibacterium</taxon>
    </lineage>
</organism>
<comment type="caution">
    <text evidence="1">The sequence shown here is derived from an EMBL/GenBank/DDBJ whole genome shotgun (WGS) entry which is preliminary data.</text>
</comment>
<name>A0A318HLG2_9MYCO</name>
<evidence type="ECO:0000313" key="1">
    <source>
        <dbReference type="EMBL" id="PXX12066.1"/>
    </source>
</evidence>
<proteinExistence type="predicted"/>
<dbReference type="Proteomes" id="UP000247781">
    <property type="component" value="Unassembled WGS sequence"/>
</dbReference>
<protein>
    <submittedName>
        <fullName evidence="1">Uncharacterized protein</fullName>
    </submittedName>
</protein>
<accession>A0A318HLG2</accession>
<dbReference type="EMBL" id="QJJU01000002">
    <property type="protein sequence ID" value="PXX12066.1"/>
    <property type="molecule type" value="Genomic_DNA"/>
</dbReference>
<dbReference type="AlphaFoldDB" id="A0A318HLG2"/>
<reference evidence="2" key="1">
    <citation type="submission" date="2018-05" db="EMBL/GenBank/DDBJ databases">
        <authorList>
            <person name="Deangelis K."/>
            <person name="Huntemann M."/>
            <person name="Clum A."/>
            <person name="Pillay M."/>
            <person name="Palaniappan K."/>
            <person name="Varghese N."/>
            <person name="Mikhailova N."/>
            <person name="Stamatis D."/>
            <person name="Reddy T."/>
            <person name="Daum C."/>
            <person name="Shapiro N."/>
            <person name="Ivanova N."/>
            <person name="Kyrpides N."/>
            <person name="Woyke T."/>
        </authorList>
    </citation>
    <scope>NUCLEOTIDE SEQUENCE [LARGE SCALE GENOMIC DNA]</scope>
    <source>
        <strain evidence="2">GAS496</strain>
    </source>
</reference>
<sequence>MSAICWLSPNWCVTRVEREALGGRDGAQYAWTRLLVNEVRDHRLASMCEFEVEDEEQAFSYAEERMLAADSA</sequence>
<evidence type="ECO:0000313" key="2">
    <source>
        <dbReference type="Proteomes" id="UP000247781"/>
    </source>
</evidence>
<reference evidence="1 2" key="2">
    <citation type="submission" date="2018-06" db="EMBL/GenBank/DDBJ databases">
        <title>Sequencing of bacterial isolates from soil warming experiment in Harvard Forest, Massachusetts, USA.</title>
        <authorList>
            <person name="Deangelis K.PhD."/>
        </authorList>
    </citation>
    <scope>NUCLEOTIDE SEQUENCE [LARGE SCALE GENOMIC DNA]</scope>
    <source>
        <strain evidence="1 2">GAS496</strain>
    </source>
</reference>